<feature type="compositionally biased region" description="Polar residues" evidence="1">
    <location>
        <begin position="451"/>
        <end position="529"/>
    </location>
</feature>
<feature type="region of interest" description="Disordered" evidence="1">
    <location>
        <begin position="443"/>
        <end position="529"/>
    </location>
</feature>
<dbReference type="OMA" id="CPDIRKM"/>
<evidence type="ECO:0000313" key="3">
    <source>
        <dbReference type="EMBL" id="RFU35275.1"/>
    </source>
</evidence>
<dbReference type="InterPro" id="IPR001810">
    <property type="entry name" value="F-box_dom"/>
</dbReference>
<dbReference type="OrthoDB" id="5405297at2759"/>
<dbReference type="Gene3D" id="1.20.1280.50">
    <property type="match status" value="1"/>
</dbReference>
<dbReference type="InterPro" id="IPR032675">
    <property type="entry name" value="LRR_dom_sf"/>
</dbReference>
<name>A0A3E2HPG9_SCYLI</name>
<gene>
    <name evidence="3" type="ORF">B7463_g1071</name>
</gene>
<feature type="non-terminal residue" evidence="3">
    <location>
        <position position="665"/>
    </location>
</feature>
<evidence type="ECO:0000313" key="4">
    <source>
        <dbReference type="Proteomes" id="UP000258309"/>
    </source>
</evidence>
<evidence type="ECO:0000259" key="2">
    <source>
        <dbReference type="Pfam" id="PF12937"/>
    </source>
</evidence>
<organism evidence="3 4">
    <name type="scientific">Scytalidium lignicola</name>
    <name type="common">Hyphomycete</name>
    <dbReference type="NCBI Taxonomy" id="5539"/>
    <lineage>
        <taxon>Eukaryota</taxon>
        <taxon>Fungi</taxon>
        <taxon>Dikarya</taxon>
        <taxon>Ascomycota</taxon>
        <taxon>Pezizomycotina</taxon>
        <taxon>Leotiomycetes</taxon>
        <taxon>Leotiomycetes incertae sedis</taxon>
        <taxon>Scytalidium</taxon>
    </lineage>
</organism>
<comment type="caution">
    <text evidence="3">The sequence shown here is derived from an EMBL/GenBank/DDBJ whole genome shotgun (WGS) entry which is preliminary data.</text>
</comment>
<dbReference type="Gene3D" id="3.80.10.10">
    <property type="entry name" value="Ribonuclease Inhibitor"/>
    <property type="match status" value="1"/>
</dbReference>
<dbReference type="Pfam" id="PF12937">
    <property type="entry name" value="F-box-like"/>
    <property type="match status" value="1"/>
</dbReference>
<dbReference type="STRING" id="5539.A0A3E2HPG9"/>
<sequence>MKWFRRKKKASNKDAGLYVQPPVFTDTHTPQQVRAPTVDLTSRLTPGILQRIFTVVCPHASDETYESCEQSTIEDACMLCDLRDLSHCAQVSRRWRSIAAQVLYHSIRIDAVHYCEREEILAEKRKRRSFLSRNAEPEDTAQARLRLLCRTLWEDPSGFALMVLFCKTPYMTRETCKPDLARIVAVAPNLRYIDLPEGFYTDDASCNTLKQEVQGRCPDIRKMSYMRGAEKSLEQLTTGMLWRNLEVLELSHINMDPTIIREVLGALPYLRALKIKNMESFTDDIFGQHDYLPPLPYFVELVFEDTPNVTADGIVAYLSQPNAHTKLKALSFTSTGVHPSTLYQILAAAPYLTSLSIIESVSTVFPPKAATALLSSNSLKTLHYEITSSSSAHAYASTTVGYYAFLASAITANNLPNLQDLYVRDPDFPEALLDLAPPVPAFASDPDSFRPPSQHSIPSSLSNTRRGSGVGINTNRFSSNNPFAQQNLHPQSPAATNFSRSHASFSPQSGSAAPQSFPINRNPPQQSTLQKPLNIYTKSLSEADWSFTHLMPPNAPGRRGSMTALRPLSSYGLSDSMAKSWSVNGRNDVRKSVIVGNGFGGLLAVPADDDRPPTGHGRPSSSAGEKGKRKSQRRADPGLLATWCSTGERVGFDEGFCQGGRRGNS</sequence>
<protein>
    <recommendedName>
        <fullName evidence="2">F-box domain-containing protein</fullName>
    </recommendedName>
</protein>
<evidence type="ECO:0000256" key="1">
    <source>
        <dbReference type="SAM" id="MobiDB-lite"/>
    </source>
</evidence>
<feature type="non-terminal residue" evidence="3">
    <location>
        <position position="1"/>
    </location>
</feature>
<feature type="domain" description="F-box" evidence="2">
    <location>
        <begin position="79"/>
        <end position="108"/>
    </location>
</feature>
<keyword evidence="4" id="KW-1185">Reference proteome</keyword>
<dbReference type="EMBL" id="NCSJ02000010">
    <property type="protein sequence ID" value="RFU35275.1"/>
    <property type="molecule type" value="Genomic_DNA"/>
</dbReference>
<accession>A0A3E2HPG9</accession>
<dbReference type="AlphaFoldDB" id="A0A3E2HPG9"/>
<dbReference type="Proteomes" id="UP000258309">
    <property type="component" value="Unassembled WGS sequence"/>
</dbReference>
<feature type="region of interest" description="Disordered" evidence="1">
    <location>
        <begin position="604"/>
        <end position="640"/>
    </location>
</feature>
<proteinExistence type="predicted"/>
<dbReference type="SUPFAM" id="SSF52047">
    <property type="entry name" value="RNI-like"/>
    <property type="match status" value="1"/>
</dbReference>
<reference evidence="3 4" key="1">
    <citation type="submission" date="2018-05" db="EMBL/GenBank/DDBJ databases">
        <title>Draft genome sequence of Scytalidium lignicola DSM 105466, a ubiquitous saprotrophic fungus.</title>
        <authorList>
            <person name="Buettner E."/>
            <person name="Gebauer A.M."/>
            <person name="Hofrichter M."/>
            <person name="Liers C."/>
            <person name="Kellner H."/>
        </authorList>
    </citation>
    <scope>NUCLEOTIDE SEQUENCE [LARGE SCALE GENOMIC DNA]</scope>
    <source>
        <strain evidence="3 4">DSM 105466</strain>
    </source>
</reference>